<dbReference type="Gene3D" id="3.40.50.720">
    <property type="entry name" value="NAD(P)-binding Rossmann-like Domain"/>
    <property type="match status" value="1"/>
</dbReference>
<dbReference type="GO" id="GO:0046872">
    <property type="term" value="F:metal ion binding"/>
    <property type="evidence" value="ECO:0007669"/>
    <property type="project" value="UniProtKB-KW"/>
</dbReference>
<comment type="subunit">
    <text evidence="10">The ferredoxin:CoB-CoM heterodisulfide reductase is composed of three subunits; HdrA, HdrB and HdrC.</text>
</comment>
<comment type="pathway">
    <text evidence="10">Cofactor metabolism; coenzyme M-coenzyme B heterodisulfide reduction; coenzyme B and coenzyme M from coenzyme M-coenzyme B heterodisulfide: step 1/1.</text>
</comment>
<dbReference type="Pfam" id="PF00890">
    <property type="entry name" value="FAD_binding_2"/>
    <property type="match status" value="1"/>
</dbReference>
<dbReference type="PANTHER" id="PTHR43498:SF1">
    <property type="entry name" value="COB--COM HETERODISULFIDE REDUCTASE IRON-SULFUR SUBUNIT A"/>
    <property type="match status" value="1"/>
</dbReference>
<comment type="similarity">
    <text evidence="2 10">Belongs to the HdrA family.</text>
</comment>
<dbReference type="SUPFAM" id="SSF51905">
    <property type="entry name" value="FAD/NAD(P)-binding domain"/>
    <property type="match status" value="1"/>
</dbReference>
<feature type="domain" description="4Fe-4S ferredoxin-type" evidence="11">
    <location>
        <begin position="946"/>
        <end position="975"/>
    </location>
</feature>
<accession>A0A7J3M3E8</accession>
<feature type="domain" description="4Fe-4S ferredoxin-type" evidence="11">
    <location>
        <begin position="141"/>
        <end position="170"/>
    </location>
</feature>
<feature type="domain" description="4Fe-4S ferredoxin-type" evidence="11">
    <location>
        <begin position="909"/>
        <end position="938"/>
    </location>
</feature>
<comment type="cofactor">
    <cofactor evidence="1 10">
        <name>FAD</name>
        <dbReference type="ChEBI" id="CHEBI:57692"/>
    </cofactor>
</comment>
<dbReference type="PRINTS" id="PR00469">
    <property type="entry name" value="PNDRDTASEII"/>
</dbReference>
<evidence type="ECO:0000313" key="12">
    <source>
        <dbReference type="EMBL" id="HGT82930.1"/>
    </source>
</evidence>
<sequence length="992" mass="108873">MSVLVVGGGIAGIQASLDLAESGLKVYLVEKLPAIGGRMSQLDKTFPTNDCSMCILSPKLNEVARHENIEIINNAEVVAVEGSVGNFRVKIRKKPLYVDRNKCTGCGVCASLCPVSAIDEYNEGMSFRSAIFLRYPQAVPKVYAIDKSKCIGCGICYNACVAKAVDYNQKEEIAELNVSSIILAPGGRLFDAKKRGEYGYGIYKNVITSIQFERLLSATGPFEGHVYRSDGKVPKKIAILQCVGSRDEKTNPYCSSVCCTYATKHAILAKEHIPDAEVHIFAMDVRTFGKGFEEYANRAKSEYGVIYHKARVANIMEKKDGNLIIKYEKDGRSCEEEFDLVVLSVGFEPTEDIQKYSEIFGIDLNEFGFVLTDSFAPIETSKPGIFVAGVASEPRDIPESVAMASASAAKASEFVKERVVTKKEFPPERNVLGEAPRVGVFVCHCGINIASTVDVEELAEFAKTLENVVFADHVLFACSADTQEKIKKAIEDYGLNRIVVAACTPRTHEPLFRRTLMEAGLNPYLFEFVNIREQCSWVHTDKRRATEKAKALLSAGVAKARLLEPLQFVEVDVVKKALIIGGGLAGMTAAIELAKQGIECYLVEKEPELGGNLRHIHYTIDGKNPQELLKKLIAEVESNPKIKVFKSSIVESVEGFVGNYRSRIKTPNGIEEISHGVVIVATGAKEYKPKEFNYGHPRVITQVELEERLARGEVPKSVLMIQCVGSRNEERPYCSRICCQTAIKNALKIKELNPDADVLVLFRDIRTYGFLERFYENAAKRGVVFVHYTPENPPKVKVDGEEVEVEFYDEILGENLIAKPELVVLSAATVPNEDNEEISKLLKVPLDANGFFLEAHPKLRPVDFATEGVFLAGIAHSPRLIPETISLALATVSRAMTLLSKDKLVMDASKAEVTRERCDACGICVKACPVSAIEIVEFKTRTGVELKASVKKALCLGCGICSASCPKGAIVVKGFTFDQIKSAVDGIFGVVA</sequence>
<dbReference type="GO" id="GO:0016491">
    <property type="term" value="F:oxidoreductase activity"/>
    <property type="evidence" value="ECO:0007669"/>
    <property type="project" value="UniProtKB-UniRule"/>
</dbReference>
<reference evidence="12" key="1">
    <citation type="journal article" date="2020" name="mSystems">
        <title>Genome- and Community-Level Interaction Insights into Carbon Utilization and Element Cycling Functions of Hydrothermarchaeota in Hydrothermal Sediment.</title>
        <authorList>
            <person name="Zhou Z."/>
            <person name="Liu Y."/>
            <person name="Xu W."/>
            <person name="Pan J."/>
            <person name="Luo Z.H."/>
            <person name="Li M."/>
        </authorList>
    </citation>
    <scope>NUCLEOTIDE SEQUENCE [LARGE SCALE GENOMIC DNA]</scope>
    <source>
        <strain evidence="12">SpSt-587</strain>
    </source>
</reference>
<dbReference type="SUPFAM" id="SSF51971">
    <property type="entry name" value="Nucleotide-binding domain"/>
    <property type="match status" value="1"/>
</dbReference>
<evidence type="ECO:0000256" key="5">
    <source>
        <dbReference type="ARBA" id="ARBA00022723"/>
    </source>
</evidence>
<organism evidence="12">
    <name type="scientific">Archaeoglobus fulgidus</name>
    <dbReference type="NCBI Taxonomy" id="2234"/>
    <lineage>
        <taxon>Archaea</taxon>
        <taxon>Methanobacteriati</taxon>
        <taxon>Methanobacteriota</taxon>
        <taxon>Archaeoglobi</taxon>
        <taxon>Archaeoglobales</taxon>
        <taxon>Archaeoglobaceae</taxon>
        <taxon>Archaeoglobus</taxon>
    </lineage>
</organism>
<evidence type="ECO:0000259" key="11">
    <source>
        <dbReference type="PROSITE" id="PS51379"/>
    </source>
</evidence>
<dbReference type="InterPro" id="IPR039650">
    <property type="entry name" value="HdrA-like"/>
</dbReference>
<evidence type="ECO:0000256" key="8">
    <source>
        <dbReference type="ARBA" id="ARBA00023004"/>
    </source>
</evidence>
<dbReference type="InterPro" id="IPR017896">
    <property type="entry name" value="4Fe4S_Fe-S-bd"/>
</dbReference>
<keyword evidence="8 10" id="KW-0408">Iron</keyword>
<evidence type="ECO:0000256" key="4">
    <source>
        <dbReference type="ARBA" id="ARBA00022630"/>
    </source>
</evidence>
<dbReference type="GO" id="GO:0051539">
    <property type="term" value="F:4 iron, 4 sulfur cluster binding"/>
    <property type="evidence" value="ECO:0007669"/>
    <property type="project" value="UniProtKB-UniRule"/>
</dbReference>
<dbReference type="UniPathway" id="UPA00647">
    <property type="reaction ID" value="UER00700"/>
</dbReference>
<dbReference type="EMBL" id="DSYZ01000088">
    <property type="protein sequence ID" value="HGT82930.1"/>
    <property type="molecule type" value="Genomic_DNA"/>
</dbReference>
<evidence type="ECO:0000256" key="2">
    <source>
        <dbReference type="ARBA" id="ARBA00006561"/>
    </source>
</evidence>
<dbReference type="Gene3D" id="3.30.70.3270">
    <property type="match status" value="1"/>
</dbReference>
<evidence type="ECO:0000256" key="6">
    <source>
        <dbReference type="ARBA" id="ARBA00022827"/>
    </source>
</evidence>
<feature type="domain" description="4Fe-4S ferredoxin-type" evidence="11">
    <location>
        <begin position="94"/>
        <end position="124"/>
    </location>
</feature>
<evidence type="ECO:0000256" key="7">
    <source>
        <dbReference type="ARBA" id="ARBA00023002"/>
    </source>
</evidence>
<evidence type="ECO:0000256" key="1">
    <source>
        <dbReference type="ARBA" id="ARBA00001974"/>
    </source>
</evidence>
<dbReference type="Pfam" id="PF12838">
    <property type="entry name" value="Fer4_7"/>
    <property type="match status" value="1"/>
</dbReference>
<dbReference type="PROSITE" id="PS51379">
    <property type="entry name" value="4FE4S_FER_2"/>
    <property type="match status" value="4"/>
</dbReference>
<dbReference type="InterPro" id="IPR017900">
    <property type="entry name" value="4Fe4S_Fe_S_CS"/>
</dbReference>
<dbReference type="EC" id="1.8.-.-" evidence="10"/>
<dbReference type="SUPFAM" id="SSF54862">
    <property type="entry name" value="4Fe-4S ferredoxins"/>
    <property type="match status" value="1"/>
</dbReference>
<dbReference type="Gene3D" id="3.30.70.20">
    <property type="match status" value="1"/>
</dbReference>
<keyword evidence="4 10" id="KW-0285">Flavoprotein</keyword>
<keyword evidence="3 10" id="KW-0004">4Fe-4S</keyword>
<keyword evidence="6 10" id="KW-0274">FAD</keyword>
<keyword evidence="9 10" id="KW-0411">Iron-sulfur</keyword>
<comment type="cofactor">
    <cofactor evidence="10">
        <name>[4Fe-4S] cluster</name>
        <dbReference type="ChEBI" id="CHEBI:49883"/>
    </cofactor>
</comment>
<comment type="function">
    <text evidence="10">Part of a complex that catalyzes the reversible reduction of CoM-S-S-CoB to the thiol-coenzymes H-S-CoM (coenzyme M) and H-S-CoB (coenzyme B).</text>
</comment>
<dbReference type="Gene3D" id="3.50.50.60">
    <property type="entry name" value="FAD/NAD(P)-binding domain"/>
    <property type="match status" value="2"/>
</dbReference>
<dbReference type="Pfam" id="PF00037">
    <property type="entry name" value="Fer4"/>
    <property type="match status" value="1"/>
</dbReference>
<gene>
    <name evidence="12" type="ORF">ENT52_04305</name>
</gene>
<dbReference type="AlphaFoldDB" id="A0A7J3M3E8"/>
<protein>
    <recommendedName>
        <fullName evidence="10">CoB--CoM heterodisulfide reductase iron-sulfur subunit A</fullName>
        <ecNumber evidence="10">1.8.-.-</ecNumber>
    </recommendedName>
</protein>
<dbReference type="Pfam" id="PF07992">
    <property type="entry name" value="Pyr_redox_2"/>
    <property type="match status" value="1"/>
</dbReference>
<dbReference type="InterPro" id="IPR023753">
    <property type="entry name" value="FAD/NAD-binding_dom"/>
</dbReference>
<proteinExistence type="inferred from homology"/>
<dbReference type="InterPro" id="IPR036188">
    <property type="entry name" value="FAD/NAD-bd_sf"/>
</dbReference>
<keyword evidence="5 10" id="KW-0479">Metal-binding</keyword>
<dbReference type="InterPro" id="IPR003953">
    <property type="entry name" value="FAD-dep_OxRdtase_2_FAD-bd"/>
</dbReference>
<evidence type="ECO:0000256" key="3">
    <source>
        <dbReference type="ARBA" id="ARBA00022485"/>
    </source>
</evidence>
<comment type="caution">
    <text evidence="12">The sequence shown here is derived from an EMBL/GenBank/DDBJ whole genome shotgun (WGS) entry which is preliminary data.</text>
</comment>
<evidence type="ECO:0000256" key="9">
    <source>
        <dbReference type="ARBA" id="ARBA00023014"/>
    </source>
</evidence>
<evidence type="ECO:0000256" key="10">
    <source>
        <dbReference type="RuleBase" id="RU366072"/>
    </source>
</evidence>
<dbReference type="PROSITE" id="PS00198">
    <property type="entry name" value="4FE4S_FER_1"/>
    <property type="match status" value="3"/>
</dbReference>
<dbReference type="PANTHER" id="PTHR43498">
    <property type="entry name" value="FERREDOXIN:COB-COM HETERODISULFIDE REDUCTASE SUBUNIT A"/>
    <property type="match status" value="1"/>
</dbReference>
<name>A0A7J3M3E8_ARCFL</name>
<keyword evidence="7 10" id="KW-0560">Oxidoreductase</keyword>